<dbReference type="PROSITE" id="PS50966">
    <property type="entry name" value="ZF_SWIM"/>
    <property type="match status" value="1"/>
</dbReference>
<evidence type="ECO:0000256" key="6">
    <source>
        <dbReference type="RuleBase" id="RU367018"/>
    </source>
</evidence>
<evidence type="ECO:0000259" key="7">
    <source>
        <dbReference type="PROSITE" id="PS50966"/>
    </source>
</evidence>
<dbReference type="PANTHER" id="PTHR31669:SF263">
    <property type="entry name" value="PROTEIN FAR1-RELATED SEQUENCE"/>
    <property type="match status" value="1"/>
</dbReference>
<evidence type="ECO:0000256" key="3">
    <source>
        <dbReference type="ARBA" id="ARBA00022771"/>
    </source>
</evidence>
<organism evidence="8 9">
    <name type="scientific">Lactuca sativa</name>
    <name type="common">Garden lettuce</name>
    <dbReference type="NCBI Taxonomy" id="4236"/>
    <lineage>
        <taxon>Eukaryota</taxon>
        <taxon>Viridiplantae</taxon>
        <taxon>Streptophyta</taxon>
        <taxon>Embryophyta</taxon>
        <taxon>Tracheophyta</taxon>
        <taxon>Spermatophyta</taxon>
        <taxon>Magnoliopsida</taxon>
        <taxon>eudicotyledons</taxon>
        <taxon>Gunneridae</taxon>
        <taxon>Pentapetalae</taxon>
        <taxon>asterids</taxon>
        <taxon>campanulids</taxon>
        <taxon>Asterales</taxon>
        <taxon>Asteraceae</taxon>
        <taxon>Cichorioideae</taxon>
        <taxon>Cichorieae</taxon>
        <taxon>Lactucinae</taxon>
        <taxon>Lactuca</taxon>
    </lineage>
</organism>
<dbReference type="GO" id="GO:0008270">
    <property type="term" value="F:zinc ion binding"/>
    <property type="evidence" value="ECO:0007669"/>
    <property type="project" value="UniProtKB-UniRule"/>
</dbReference>
<evidence type="ECO:0000256" key="4">
    <source>
        <dbReference type="ARBA" id="ARBA00022833"/>
    </source>
</evidence>
<comment type="caution">
    <text evidence="8">The sequence shown here is derived from an EMBL/GenBank/DDBJ whole genome shotgun (WGS) entry which is preliminary data.</text>
</comment>
<dbReference type="AlphaFoldDB" id="A0A9R1V8C6"/>
<dbReference type="Pfam" id="PF03101">
    <property type="entry name" value="FAR1"/>
    <property type="match status" value="1"/>
</dbReference>
<evidence type="ECO:0000313" key="9">
    <source>
        <dbReference type="Proteomes" id="UP000235145"/>
    </source>
</evidence>
<dbReference type="InterPro" id="IPR006564">
    <property type="entry name" value="Znf_PMZ"/>
</dbReference>
<evidence type="ECO:0000313" key="8">
    <source>
        <dbReference type="EMBL" id="KAJ0201571.1"/>
    </source>
</evidence>
<protein>
    <recommendedName>
        <fullName evidence="6">Protein FAR1-RELATED SEQUENCE</fullName>
    </recommendedName>
</protein>
<feature type="domain" description="SWIM-type" evidence="7">
    <location>
        <begin position="499"/>
        <end position="533"/>
    </location>
</feature>
<dbReference type="InterPro" id="IPR031052">
    <property type="entry name" value="FHY3/FAR1"/>
</dbReference>
<name>A0A9R1V8C6_LACSA</name>
<keyword evidence="6" id="KW-0539">Nucleus</keyword>
<evidence type="ECO:0000256" key="5">
    <source>
        <dbReference type="PROSITE-ProRule" id="PRU00325"/>
    </source>
</evidence>
<dbReference type="EMBL" id="NBSK02000006">
    <property type="protein sequence ID" value="KAJ0201571.1"/>
    <property type="molecule type" value="Genomic_DNA"/>
</dbReference>
<evidence type="ECO:0000256" key="2">
    <source>
        <dbReference type="ARBA" id="ARBA00022723"/>
    </source>
</evidence>
<dbReference type="Pfam" id="PF10551">
    <property type="entry name" value="MULE"/>
    <property type="match status" value="1"/>
</dbReference>
<dbReference type="Proteomes" id="UP000235145">
    <property type="component" value="Unassembled WGS sequence"/>
</dbReference>
<proteinExistence type="inferred from homology"/>
<comment type="function">
    <text evidence="6">Putative transcription activator involved in regulating light control of development.</text>
</comment>
<sequence length="621" mass="73093">MEERIFFDLNEVPVEENSINARHEETATEEHSQNNKTIFDEPFVGQYFLSEEEALIFYQNYARKKGFSVRKGRFMNKKTGERKRRDFFCHHEGKSEFKKDYTKKKKTRNRGYTRCECKAHMRITLIRINEIFPEEWQVTKFVAAHNHVLLNAQEVRFLPSYRNITLEDEKHILLLKEGGFTVKMLKMKNLNFQYASTLDSESKLEHIFWCHAHCFELYQKYGDVVVFDITYKVNSYDMPFGIFVGIDNHGRTILFGCALLRNEKLKTFEWLFKNFTLLMKKSPKTILTDQDPWMKQAIETEMPYTKHAFCIWHITTKFSSWFTSVLRSEYSSWCTEFHNLYKLDSVEEFEQQWPLVSAKYNLEKNKHVTALYQIKKIWVPSYLRGFFFGCMTTTGRSESINSFIKKIISSNTCLIEFIRQVDLTIEDVGHRQMHDSMVSKCQESHLRSLSPLEKQGYQVLTPYAFKKFQDQFAQAIQYSVREENGTSFIVKHYKAVRQHQVVWDGKTAKCTSKNFEFVGILCRHILSVLLHKGSFEIPSNYWLSRWKGNVDASSSCGNNSDLVTNAIELVRCPVISQTKGRPKQKRMKSGKELARQVKRCRLCRSSSHNFTTCPERESNNA</sequence>
<dbReference type="InterPro" id="IPR007527">
    <property type="entry name" value="Znf_SWIM"/>
</dbReference>
<dbReference type="PANTHER" id="PTHR31669">
    <property type="entry name" value="PROTEIN FAR1-RELATED SEQUENCE 10-RELATED"/>
    <property type="match status" value="1"/>
</dbReference>
<keyword evidence="2 6" id="KW-0479">Metal-binding</keyword>
<dbReference type="GO" id="GO:0005634">
    <property type="term" value="C:nucleus"/>
    <property type="evidence" value="ECO:0007669"/>
    <property type="project" value="UniProtKB-SubCell"/>
</dbReference>
<dbReference type="InterPro" id="IPR018289">
    <property type="entry name" value="MULE_transposase_dom"/>
</dbReference>
<keyword evidence="9" id="KW-1185">Reference proteome</keyword>
<comment type="subcellular location">
    <subcellularLocation>
        <location evidence="6">Nucleus</location>
    </subcellularLocation>
</comment>
<dbReference type="SMART" id="SM00575">
    <property type="entry name" value="ZnF_PMZ"/>
    <property type="match status" value="1"/>
</dbReference>
<dbReference type="Pfam" id="PF04434">
    <property type="entry name" value="SWIM"/>
    <property type="match status" value="1"/>
</dbReference>
<keyword evidence="4 6" id="KW-0862">Zinc</keyword>
<reference evidence="8 9" key="1">
    <citation type="journal article" date="2017" name="Nat. Commun.">
        <title>Genome assembly with in vitro proximity ligation data and whole-genome triplication in lettuce.</title>
        <authorList>
            <person name="Reyes-Chin-Wo S."/>
            <person name="Wang Z."/>
            <person name="Yang X."/>
            <person name="Kozik A."/>
            <person name="Arikit S."/>
            <person name="Song C."/>
            <person name="Xia L."/>
            <person name="Froenicke L."/>
            <person name="Lavelle D.O."/>
            <person name="Truco M.J."/>
            <person name="Xia R."/>
            <person name="Zhu S."/>
            <person name="Xu C."/>
            <person name="Xu H."/>
            <person name="Xu X."/>
            <person name="Cox K."/>
            <person name="Korf I."/>
            <person name="Meyers B.C."/>
            <person name="Michelmore R.W."/>
        </authorList>
    </citation>
    <scope>NUCLEOTIDE SEQUENCE [LARGE SCALE GENOMIC DNA]</scope>
    <source>
        <strain evidence="9">cv. Salinas</strain>
        <tissue evidence="8">Seedlings</tissue>
    </source>
</reference>
<accession>A0A9R1V8C6</accession>
<comment type="similarity">
    <text evidence="1 6">Belongs to the FHY3/FAR1 family.</text>
</comment>
<gene>
    <name evidence="8" type="ORF">LSAT_V11C600301820</name>
</gene>
<evidence type="ECO:0000256" key="1">
    <source>
        <dbReference type="ARBA" id="ARBA00005889"/>
    </source>
</evidence>
<dbReference type="GO" id="GO:0006355">
    <property type="term" value="P:regulation of DNA-templated transcription"/>
    <property type="evidence" value="ECO:0007669"/>
    <property type="project" value="UniProtKB-UniRule"/>
</dbReference>
<keyword evidence="3 5" id="KW-0863">Zinc-finger</keyword>
<dbReference type="InterPro" id="IPR004330">
    <property type="entry name" value="FAR1_DNA_bnd_dom"/>
</dbReference>